<protein>
    <submittedName>
        <fullName evidence="1">Uncharacterized protein</fullName>
    </submittedName>
</protein>
<comment type="caution">
    <text evidence="1">The sequence shown here is derived from an EMBL/GenBank/DDBJ whole genome shotgun (WGS) entry which is preliminary data.</text>
</comment>
<evidence type="ECO:0000313" key="3">
    <source>
        <dbReference type="Proteomes" id="UP001155840"/>
    </source>
</evidence>
<evidence type="ECO:0000313" key="2">
    <source>
        <dbReference type="EMBL" id="NHT75974.1"/>
    </source>
</evidence>
<name>A0AA43ZE45_9HYPH</name>
<evidence type="ECO:0000313" key="1">
    <source>
        <dbReference type="EMBL" id="NHT75914.1"/>
    </source>
</evidence>
<accession>A0AA43ZE45</accession>
<keyword evidence="3" id="KW-1185">Reference proteome</keyword>
<organism evidence="1 3">
    <name type="scientific">Ferranicluibacter rubi</name>
    <dbReference type="NCBI Taxonomy" id="2715133"/>
    <lineage>
        <taxon>Bacteria</taxon>
        <taxon>Pseudomonadati</taxon>
        <taxon>Pseudomonadota</taxon>
        <taxon>Alphaproteobacteria</taxon>
        <taxon>Hyphomicrobiales</taxon>
        <taxon>Rhizobiaceae</taxon>
        <taxon>Ferranicluibacter</taxon>
    </lineage>
</organism>
<sequence length="87" mass="9905">MSNEGIKVDAVTDEGLFYPTPGSVIYKIMAETRSFIYEPQKDITAYELALLMPMIVNCSIPYGQYAEEYDRLPPEAKRHWIVTEAGK</sequence>
<dbReference type="EMBL" id="JAANCM010000004">
    <property type="protein sequence ID" value="NHT75914.1"/>
    <property type="molecule type" value="Genomic_DNA"/>
</dbReference>
<dbReference type="RefSeq" id="WP_167128275.1">
    <property type="nucleotide sequence ID" value="NZ_JAANCM010000004.1"/>
</dbReference>
<reference evidence="1" key="1">
    <citation type="submission" date="2020-03" db="EMBL/GenBank/DDBJ databases">
        <title>Ferranicluibacter endophyticum gen. nov., sp. nov., a new genus isolated from Rubus ulmifolius Schott. stem.</title>
        <authorList>
            <person name="Roca-Couso R."/>
            <person name="Flores-Felix J.D."/>
            <person name="Igual J.M."/>
            <person name="Rivas R."/>
        </authorList>
    </citation>
    <scope>NUCLEOTIDE SEQUENCE</scope>
    <source>
        <strain evidence="1">CRRU44</strain>
    </source>
</reference>
<gene>
    <name evidence="1" type="ORF">G8E10_09170</name>
    <name evidence="2" type="ORF">G8E10_09505</name>
</gene>
<proteinExistence type="predicted"/>
<dbReference type="EMBL" id="JAANCM010000004">
    <property type="protein sequence ID" value="NHT75974.1"/>
    <property type="molecule type" value="Genomic_DNA"/>
</dbReference>
<dbReference type="Proteomes" id="UP001155840">
    <property type="component" value="Unassembled WGS sequence"/>
</dbReference>
<dbReference type="AlphaFoldDB" id="A0AA43ZE45"/>